<dbReference type="GO" id="GO:0046872">
    <property type="term" value="F:metal ion binding"/>
    <property type="evidence" value="ECO:0007669"/>
    <property type="project" value="UniProtKB-KW"/>
</dbReference>
<dbReference type="Pfam" id="PF01152">
    <property type="entry name" value="Bac_globin"/>
    <property type="match status" value="1"/>
</dbReference>
<sequence>MAQKSTEYVPGTIYEAIGGAETIQRLVNLFYKRVGKHPKLTPIFPDDLTETALKQYWFLTQFFGGPKLFNENRGHPMMRRRHLPFEITPSRRDAWVGCMKEALEETQIEEPYRTAIFERLSLTASHMVNTPE</sequence>
<dbReference type="InterPro" id="IPR009050">
    <property type="entry name" value="Globin-like_sf"/>
</dbReference>
<proteinExistence type="inferred from homology"/>
<dbReference type="GO" id="GO:0005344">
    <property type="term" value="F:oxygen carrier activity"/>
    <property type="evidence" value="ECO:0007669"/>
    <property type="project" value="InterPro"/>
</dbReference>
<dbReference type="PANTHER" id="PTHR47366:SF1">
    <property type="entry name" value="TWO-ON-TWO HEMOGLOBIN-3"/>
    <property type="match status" value="1"/>
</dbReference>
<evidence type="ECO:0000256" key="4">
    <source>
        <dbReference type="ARBA" id="ARBA00022723"/>
    </source>
</evidence>
<dbReference type="RefSeq" id="WP_147667971.1">
    <property type="nucleotide sequence ID" value="NZ_VDUW01000006.1"/>
</dbReference>
<comment type="similarity">
    <text evidence="6">Belongs to the truncated hemoglobin family. Group II subfamily.</text>
</comment>
<evidence type="ECO:0000256" key="2">
    <source>
        <dbReference type="ARBA" id="ARBA00022448"/>
    </source>
</evidence>
<keyword evidence="5" id="KW-0408">Iron</keyword>
<dbReference type="GO" id="GO:0020037">
    <property type="term" value="F:heme binding"/>
    <property type="evidence" value="ECO:0007669"/>
    <property type="project" value="InterPro"/>
</dbReference>
<evidence type="ECO:0000256" key="6">
    <source>
        <dbReference type="ARBA" id="ARBA00034496"/>
    </source>
</evidence>
<dbReference type="Gene3D" id="1.10.490.10">
    <property type="entry name" value="Globins"/>
    <property type="match status" value="1"/>
</dbReference>
<protein>
    <submittedName>
        <fullName evidence="7">Globin</fullName>
    </submittedName>
</protein>
<comment type="cofactor">
    <cofactor evidence="1">
        <name>heme</name>
        <dbReference type="ChEBI" id="CHEBI:30413"/>
    </cofactor>
</comment>
<dbReference type="PANTHER" id="PTHR47366">
    <property type="entry name" value="TWO-ON-TWO HEMOGLOBIN-3"/>
    <property type="match status" value="1"/>
</dbReference>
<dbReference type="InterPro" id="IPR012292">
    <property type="entry name" value="Globin/Proto"/>
</dbReference>
<gene>
    <name evidence="7" type="ORF">FHP05_10350</name>
</gene>
<dbReference type="OrthoDB" id="9790913at2"/>
<organism evidence="7 8">
    <name type="scientific">Cerasibacillus terrae</name>
    <dbReference type="NCBI Taxonomy" id="2498845"/>
    <lineage>
        <taxon>Bacteria</taxon>
        <taxon>Bacillati</taxon>
        <taxon>Bacillota</taxon>
        <taxon>Bacilli</taxon>
        <taxon>Bacillales</taxon>
        <taxon>Bacillaceae</taxon>
        <taxon>Cerasibacillus</taxon>
    </lineage>
</organism>
<dbReference type="GO" id="GO:0019825">
    <property type="term" value="F:oxygen binding"/>
    <property type="evidence" value="ECO:0007669"/>
    <property type="project" value="InterPro"/>
</dbReference>
<reference evidence="7 8" key="1">
    <citation type="submission" date="2019-06" db="EMBL/GenBank/DDBJ databases">
        <title>Cerasibacillus sp. nov., isolated from maize field.</title>
        <authorList>
            <person name="Lin S.-Y."/>
            <person name="Tsai C.-F."/>
            <person name="Young C.-C."/>
        </authorList>
    </citation>
    <scope>NUCLEOTIDE SEQUENCE [LARGE SCALE GENOMIC DNA]</scope>
    <source>
        <strain evidence="7 8">CC-CFT480</strain>
    </source>
</reference>
<dbReference type="SUPFAM" id="SSF46458">
    <property type="entry name" value="Globin-like"/>
    <property type="match status" value="1"/>
</dbReference>
<accession>A0A5C8NRY4</accession>
<dbReference type="AlphaFoldDB" id="A0A5C8NRY4"/>
<dbReference type="InterPro" id="IPR001486">
    <property type="entry name" value="Hemoglobin_trunc"/>
</dbReference>
<name>A0A5C8NRY4_9BACI</name>
<keyword evidence="2" id="KW-0813">Transport</keyword>
<dbReference type="EMBL" id="VDUW01000006">
    <property type="protein sequence ID" value="TXL64078.1"/>
    <property type="molecule type" value="Genomic_DNA"/>
</dbReference>
<evidence type="ECO:0000256" key="5">
    <source>
        <dbReference type="ARBA" id="ARBA00023004"/>
    </source>
</evidence>
<evidence type="ECO:0000313" key="7">
    <source>
        <dbReference type="EMBL" id="TXL64078.1"/>
    </source>
</evidence>
<keyword evidence="4" id="KW-0479">Metal-binding</keyword>
<keyword evidence="3" id="KW-0349">Heme</keyword>
<keyword evidence="8" id="KW-1185">Reference proteome</keyword>
<evidence type="ECO:0000313" key="8">
    <source>
        <dbReference type="Proteomes" id="UP000321574"/>
    </source>
</evidence>
<evidence type="ECO:0000256" key="3">
    <source>
        <dbReference type="ARBA" id="ARBA00022617"/>
    </source>
</evidence>
<dbReference type="FunFam" id="1.10.490.10:FF:000004">
    <property type="entry name" value="Group 2 hemoglobin yjbI"/>
    <property type="match status" value="1"/>
</dbReference>
<comment type="caution">
    <text evidence="7">The sequence shown here is derived from an EMBL/GenBank/DDBJ whole genome shotgun (WGS) entry which is preliminary data.</text>
</comment>
<dbReference type="InterPro" id="IPR044203">
    <property type="entry name" value="GlbO/GLB3-like"/>
</dbReference>
<evidence type="ECO:0000256" key="1">
    <source>
        <dbReference type="ARBA" id="ARBA00001971"/>
    </source>
</evidence>
<dbReference type="Proteomes" id="UP000321574">
    <property type="component" value="Unassembled WGS sequence"/>
</dbReference>